<keyword evidence="2" id="KW-1185">Reference proteome</keyword>
<dbReference type="OrthoDB" id="6064750at2"/>
<evidence type="ECO:0000313" key="1">
    <source>
        <dbReference type="EMBL" id="TGG93454.1"/>
    </source>
</evidence>
<dbReference type="RefSeq" id="WP_135483163.1">
    <property type="nucleotide sequence ID" value="NZ_SRMF01000003.1"/>
</dbReference>
<reference evidence="1 2" key="1">
    <citation type="submission" date="2019-04" db="EMBL/GenBank/DDBJ databases">
        <title>Natronospirillum operosus gen. nov., sp. nov., a haloalkaliphilic satellite isolated from decaying biomass of laboratory culture of cyanobacterium Geitlerinema sp. and proposal of Natronospirillaceae fam. nov. and Saccharospirillaceae fam. nov.</title>
        <authorList>
            <person name="Kevbrin V."/>
            <person name="Boltyanskaya Y."/>
            <person name="Koziaeva V."/>
            <person name="Grouzdev D.S."/>
            <person name="Park M."/>
            <person name="Cho J."/>
        </authorList>
    </citation>
    <scope>NUCLEOTIDE SEQUENCE [LARGE SCALE GENOMIC DNA]</scope>
    <source>
        <strain evidence="1 2">G-116</strain>
    </source>
</reference>
<gene>
    <name evidence="1" type="ORF">E4656_10425</name>
</gene>
<dbReference type="EMBL" id="SRMF01000003">
    <property type="protein sequence ID" value="TGG93454.1"/>
    <property type="molecule type" value="Genomic_DNA"/>
</dbReference>
<protein>
    <recommendedName>
        <fullName evidence="3">DUF3630 family protein</fullName>
    </recommendedName>
</protein>
<evidence type="ECO:0000313" key="2">
    <source>
        <dbReference type="Proteomes" id="UP000297475"/>
    </source>
</evidence>
<evidence type="ECO:0008006" key="3">
    <source>
        <dbReference type="Google" id="ProtNLM"/>
    </source>
</evidence>
<name>A0A4Z0W6L6_9GAMM</name>
<sequence length="101" mass="11680">MSFPIVTKSVNNDGATQYHLQFDSEWGGVESFAKYLQKYWQAELLDKTDSVYSRKWVLRSGGVLISVYHDSQIGNYFLREDGESDEALLRQIEADLIHRMS</sequence>
<accession>A0A4Z0W6L6</accession>
<proteinExistence type="predicted"/>
<dbReference type="Proteomes" id="UP000297475">
    <property type="component" value="Unassembled WGS sequence"/>
</dbReference>
<organism evidence="1 2">
    <name type="scientific">Natronospirillum operosum</name>
    <dbReference type="NCBI Taxonomy" id="2759953"/>
    <lineage>
        <taxon>Bacteria</taxon>
        <taxon>Pseudomonadati</taxon>
        <taxon>Pseudomonadota</taxon>
        <taxon>Gammaproteobacteria</taxon>
        <taxon>Oceanospirillales</taxon>
        <taxon>Natronospirillaceae</taxon>
        <taxon>Natronospirillum</taxon>
    </lineage>
</organism>
<comment type="caution">
    <text evidence="1">The sequence shown here is derived from an EMBL/GenBank/DDBJ whole genome shotgun (WGS) entry which is preliminary data.</text>
</comment>
<dbReference type="AlphaFoldDB" id="A0A4Z0W6L6"/>